<dbReference type="GO" id="GO:0003677">
    <property type="term" value="F:DNA binding"/>
    <property type="evidence" value="ECO:0007669"/>
    <property type="project" value="InterPro"/>
</dbReference>
<keyword evidence="2" id="KW-0539">Nucleus</keyword>
<dbReference type="SMART" id="SM00906">
    <property type="entry name" value="Fungal_trans"/>
    <property type="match status" value="1"/>
</dbReference>
<dbReference type="PANTHER" id="PTHR31001:SF57">
    <property type="entry name" value="ZN(II)2CYS6 TRANSCRIPTION FACTOR (EUROFUNG)"/>
    <property type="match status" value="1"/>
</dbReference>
<dbReference type="InterPro" id="IPR007219">
    <property type="entry name" value="XnlR_reg_dom"/>
</dbReference>
<sequence>MADMASRVSRLEKSVAKVAEQETTTPTTVGSEAANTSHPGPSSAALLADSTSERSREDVIVQEGSSSQYFNEIILSRYIGEERNIESVLTPPQTATPTTPFPSPFNPLGILSSVSLSQPPSTFHPSKQLAVRLFKIYVDNVDGCSGLKLLHLPTDSLRIYSTIDNPPAASQENLALSFAIYFGSAVTIDAQQAHMTLGQDKEPLLLRFKIGLEQALAHGDFLDRPTLTGLRALAIYLAALRVQNRGKGIWILNGLAIRIAQSLGIHRDGERLSLSPFQSEIRRRLWWHLLSRDGRAGEDYGLEDTNSLLLVSDVRWPLNVNDSDLQPEMQRLPPEKEGWTEMTFSLANIHLAKSMQKLATIAAASSPSSPPSEDVRTDVIGKTRASIDKWLVYCNPVIPQHRLTILCSRFLLRKLDFITRLQWTMLQRPGPHADFVTEQNLVEALEILEPRFHDEDVLLEQFAWARKAYPQYHVTMYVLWHLCVKPEGPSVERAWRAVSGEMWDECTMGSGSKSAVLVALKAKALSVRDKVRRLDTSGKATGSNRDSGTASMEGASQVEGLPAFMFGGDIGGSSLDLENSADGWPDWATLVQGFQLDSPDVYWQ</sequence>
<proteinExistence type="predicted"/>
<feature type="domain" description="Xylanolytic transcriptional activator regulatory" evidence="4">
    <location>
        <begin position="249"/>
        <end position="323"/>
    </location>
</feature>
<evidence type="ECO:0000256" key="2">
    <source>
        <dbReference type="ARBA" id="ARBA00023242"/>
    </source>
</evidence>
<accession>A0AA38VQB9</accession>
<gene>
    <name evidence="5" type="ORF">NKR23_g5810</name>
</gene>
<dbReference type="AlphaFoldDB" id="A0AA38VQB9"/>
<dbReference type="EMBL" id="JANBVO010000016">
    <property type="protein sequence ID" value="KAJ9144717.1"/>
    <property type="molecule type" value="Genomic_DNA"/>
</dbReference>
<evidence type="ECO:0000256" key="3">
    <source>
        <dbReference type="SAM" id="MobiDB-lite"/>
    </source>
</evidence>
<evidence type="ECO:0000256" key="1">
    <source>
        <dbReference type="ARBA" id="ARBA00004123"/>
    </source>
</evidence>
<protein>
    <submittedName>
        <fullName evidence="5">Fungal-specific transcription factor domain-containing protein</fullName>
    </submittedName>
</protein>
<evidence type="ECO:0000313" key="5">
    <source>
        <dbReference type="EMBL" id="KAJ9144717.1"/>
    </source>
</evidence>
<keyword evidence="6" id="KW-1185">Reference proteome</keyword>
<evidence type="ECO:0000259" key="4">
    <source>
        <dbReference type="SMART" id="SM00906"/>
    </source>
</evidence>
<dbReference type="InterPro" id="IPR050613">
    <property type="entry name" value="Sec_Metabolite_Reg"/>
</dbReference>
<dbReference type="GO" id="GO:0005634">
    <property type="term" value="C:nucleus"/>
    <property type="evidence" value="ECO:0007669"/>
    <property type="project" value="UniProtKB-SubCell"/>
</dbReference>
<dbReference type="CDD" id="cd12148">
    <property type="entry name" value="fungal_TF_MHR"/>
    <property type="match status" value="1"/>
</dbReference>
<dbReference type="PANTHER" id="PTHR31001">
    <property type="entry name" value="UNCHARACTERIZED TRANSCRIPTIONAL REGULATORY PROTEIN"/>
    <property type="match status" value="1"/>
</dbReference>
<reference evidence="5" key="1">
    <citation type="submission" date="2022-07" db="EMBL/GenBank/DDBJ databases">
        <title>Fungi with potential for degradation of polypropylene.</title>
        <authorList>
            <person name="Gostincar C."/>
        </authorList>
    </citation>
    <scope>NUCLEOTIDE SEQUENCE</scope>
    <source>
        <strain evidence="5">EXF-13308</strain>
    </source>
</reference>
<dbReference type="GO" id="GO:0008270">
    <property type="term" value="F:zinc ion binding"/>
    <property type="evidence" value="ECO:0007669"/>
    <property type="project" value="InterPro"/>
</dbReference>
<dbReference type="Pfam" id="PF04082">
    <property type="entry name" value="Fungal_trans"/>
    <property type="match status" value="1"/>
</dbReference>
<feature type="region of interest" description="Disordered" evidence="3">
    <location>
        <begin position="1"/>
        <end position="56"/>
    </location>
</feature>
<comment type="subcellular location">
    <subcellularLocation>
        <location evidence="1">Nucleus</location>
    </subcellularLocation>
</comment>
<dbReference type="Proteomes" id="UP001174694">
    <property type="component" value="Unassembled WGS sequence"/>
</dbReference>
<comment type="caution">
    <text evidence="5">The sequence shown here is derived from an EMBL/GenBank/DDBJ whole genome shotgun (WGS) entry which is preliminary data.</text>
</comment>
<organism evidence="5 6">
    <name type="scientific">Pleurostoma richardsiae</name>
    <dbReference type="NCBI Taxonomy" id="41990"/>
    <lineage>
        <taxon>Eukaryota</taxon>
        <taxon>Fungi</taxon>
        <taxon>Dikarya</taxon>
        <taxon>Ascomycota</taxon>
        <taxon>Pezizomycotina</taxon>
        <taxon>Sordariomycetes</taxon>
        <taxon>Sordariomycetidae</taxon>
        <taxon>Calosphaeriales</taxon>
        <taxon>Pleurostomataceae</taxon>
        <taxon>Pleurostoma</taxon>
    </lineage>
</organism>
<dbReference type="GO" id="GO:0006351">
    <property type="term" value="P:DNA-templated transcription"/>
    <property type="evidence" value="ECO:0007669"/>
    <property type="project" value="InterPro"/>
</dbReference>
<name>A0AA38VQB9_9PEZI</name>
<evidence type="ECO:0000313" key="6">
    <source>
        <dbReference type="Proteomes" id="UP001174694"/>
    </source>
</evidence>
<feature type="compositionally biased region" description="Polar residues" evidence="3">
    <location>
        <begin position="21"/>
        <end position="40"/>
    </location>
</feature>